<dbReference type="Pfam" id="PF00085">
    <property type="entry name" value="Thioredoxin"/>
    <property type="match status" value="1"/>
</dbReference>
<dbReference type="SUPFAM" id="SSF52833">
    <property type="entry name" value="Thioredoxin-like"/>
    <property type="match status" value="1"/>
</dbReference>
<keyword evidence="3" id="KW-1185">Reference proteome</keyword>
<gene>
    <name evidence="2" type="ORF">RS694_12565</name>
</gene>
<feature type="domain" description="Thioredoxin" evidence="1">
    <location>
        <begin position="1"/>
        <end position="98"/>
    </location>
</feature>
<dbReference type="InterPro" id="IPR036249">
    <property type="entry name" value="Thioredoxin-like_sf"/>
</dbReference>
<dbReference type="CDD" id="cd02947">
    <property type="entry name" value="TRX_family"/>
    <property type="match status" value="1"/>
</dbReference>
<proteinExistence type="predicted"/>
<dbReference type="RefSeq" id="WP_029708368.1">
    <property type="nucleotide sequence ID" value="NZ_CP019239.1"/>
</dbReference>
<accession>A0A1P8KB78</accession>
<dbReference type="STRING" id="1484693.RS694_12565"/>
<dbReference type="EMBL" id="CP019239">
    <property type="protein sequence ID" value="APW43274.1"/>
    <property type="molecule type" value="Genomic_DNA"/>
</dbReference>
<reference evidence="2 3" key="1">
    <citation type="submission" date="2017-01" db="EMBL/GenBank/DDBJ databases">
        <authorList>
            <person name="Mah S.A."/>
            <person name="Swanson W.J."/>
            <person name="Moy G.W."/>
            <person name="Vacquier V.D."/>
        </authorList>
    </citation>
    <scope>NUCLEOTIDE SEQUENCE [LARGE SCALE GENOMIC DNA]</scope>
    <source>
        <strain evidence="2 3">DSM 22694</strain>
    </source>
</reference>
<dbReference type="InterPro" id="IPR013766">
    <property type="entry name" value="Thioredoxin_domain"/>
</dbReference>
<dbReference type="PROSITE" id="PS51352">
    <property type="entry name" value="THIOREDOXIN_2"/>
    <property type="match status" value="1"/>
</dbReference>
<organism evidence="2 3">
    <name type="scientific">Rhodoferax saidenbachensis</name>
    <dbReference type="NCBI Taxonomy" id="1484693"/>
    <lineage>
        <taxon>Bacteria</taxon>
        <taxon>Pseudomonadati</taxon>
        <taxon>Pseudomonadota</taxon>
        <taxon>Betaproteobacteria</taxon>
        <taxon>Burkholderiales</taxon>
        <taxon>Comamonadaceae</taxon>
        <taxon>Rhodoferax</taxon>
    </lineage>
</organism>
<evidence type="ECO:0000313" key="2">
    <source>
        <dbReference type="EMBL" id="APW43274.1"/>
    </source>
</evidence>
<sequence>MSQTTPSPAVAPLLVACLCAAWCGTCTDYQPLFAQLQKDFPGVRFVWVDIEDESELVDPIEVENFPTLLIAAGENTRFFGTVTPHLETLRRLIQSAAQGGSSVTTPDVVALTQRLRTR</sequence>
<dbReference type="Proteomes" id="UP000186110">
    <property type="component" value="Chromosome"/>
</dbReference>
<dbReference type="Gene3D" id="3.40.30.10">
    <property type="entry name" value="Glutaredoxin"/>
    <property type="match status" value="1"/>
</dbReference>
<name>A0A1P8KB78_9BURK</name>
<protein>
    <submittedName>
        <fullName evidence="2">Thiol reductase thioredoxin</fullName>
    </submittedName>
</protein>
<evidence type="ECO:0000313" key="3">
    <source>
        <dbReference type="Proteomes" id="UP000186110"/>
    </source>
</evidence>
<dbReference type="eggNOG" id="COG0526">
    <property type="taxonomic scope" value="Bacteria"/>
</dbReference>
<evidence type="ECO:0000259" key="1">
    <source>
        <dbReference type="PROSITE" id="PS51352"/>
    </source>
</evidence>
<dbReference type="KEGG" id="rsb:RS694_12565"/>
<dbReference type="AlphaFoldDB" id="A0A1P8KB78"/>